<evidence type="ECO:0000313" key="2">
    <source>
        <dbReference type="Proteomes" id="UP001221366"/>
    </source>
</evidence>
<organism evidence="1 2">
    <name type="scientific">Flagellimonas yonaguniensis</name>
    <dbReference type="NCBI Taxonomy" id="3031325"/>
    <lineage>
        <taxon>Bacteria</taxon>
        <taxon>Pseudomonadati</taxon>
        <taxon>Bacteroidota</taxon>
        <taxon>Flavobacteriia</taxon>
        <taxon>Flavobacteriales</taxon>
        <taxon>Flavobacteriaceae</taxon>
        <taxon>Flagellimonas</taxon>
    </lineage>
</organism>
<reference evidence="1 2" key="1">
    <citation type="submission" date="2023-03" db="EMBL/GenBank/DDBJ databases">
        <title>Muricauda XX sp. nov. and Muricauda XXX sp. nov., two novel species isolated from Okinawa Trough.</title>
        <authorList>
            <person name="Cao W."/>
            <person name="Deng X."/>
        </authorList>
    </citation>
    <scope>NUCLEOTIDE SEQUENCE [LARGE SCALE GENOMIC DNA]</scope>
    <source>
        <strain evidence="1 2">334s03</strain>
    </source>
</reference>
<name>A0ABT5Y2B9_9FLAO</name>
<comment type="caution">
    <text evidence="1">The sequence shown here is derived from an EMBL/GenBank/DDBJ whole genome shotgun (WGS) entry which is preliminary data.</text>
</comment>
<accession>A0ABT5Y2B9</accession>
<evidence type="ECO:0008006" key="3">
    <source>
        <dbReference type="Google" id="ProtNLM"/>
    </source>
</evidence>
<keyword evidence="2" id="KW-1185">Reference proteome</keyword>
<dbReference type="Proteomes" id="UP001221366">
    <property type="component" value="Unassembled WGS sequence"/>
</dbReference>
<proteinExistence type="predicted"/>
<sequence>MKRSSLKVSISILFLALFLMARVGSGIHHLAHHGEKGHISHCDVCELVMANHYFPIAPLEFYEYTYKNLEIPNHRDRFEGYTSVHHNKILINRLFSRPPPFRI</sequence>
<gene>
    <name evidence="1" type="ORF">PY092_15045</name>
</gene>
<evidence type="ECO:0000313" key="1">
    <source>
        <dbReference type="EMBL" id="MDF0717479.1"/>
    </source>
</evidence>
<dbReference type="EMBL" id="JARFVB010000011">
    <property type="protein sequence ID" value="MDF0717479.1"/>
    <property type="molecule type" value="Genomic_DNA"/>
</dbReference>
<dbReference type="RefSeq" id="WP_275616631.1">
    <property type="nucleotide sequence ID" value="NZ_JARFVB010000011.1"/>
</dbReference>
<protein>
    <recommendedName>
        <fullName evidence="3">DUF2607 family protein</fullName>
    </recommendedName>
</protein>